<dbReference type="GO" id="GO:0000160">
    <property type="term" value="P:phosphorelay signal transduction system"/>
    <property type="evidence" value="ECO:0007669"/>
    <property type="project" value="InterPro"/>
</dbReference>
<organism evidence="6 7">
    <name type="scientific">Natronoglycomyces albus</name>
    <dbReference type="NCBI Taxonomy" id="2811108"/>
    <lineage>
        <taxon>Bacteria</taxon>
        <taxon>Bacillati</taxon>
        <taxon>Actinomycetota</taxon>
        <taxon>Actinomycetes</taxon>
        <taxon>Glycomycetales</taxon>
        <taxon>Glycomycetaceae</taxon>
        <taxon>Natronoglycomyces</taxon>
    </lineage>
</organism>
<proteinExistence type="predicted"/>
<dbReference type="CDD" id="cd17535">
    <property type="entry name" value="REC_NarL-like"/>
    <property type="match status" value="1"/>
</dbReference>
<feature type="modified residue" description="4-aspartylphosphate" evidence="3">
    <location>
        <position position="58"/>
    </location>
</feature>
<evidence type="ECO:0000259" key="4">
    <source>
        <dbReference type="PROSITE" id="PS50043"/>
    </source>
</evidence>
<evidence type="ECO:0000313" key="6">
    <source>
        <dbReference type="EMBL" id="QSB04039.1"/>
    </source>
</evidence>
<dbReference type="KEGG" id="nav:JQS30_09415"/>
<dbReference type="PROSITE" id="PS00622">
    <property type="entry name" value="HTH_LUXR_1"/>
    <property type="match status" value="1"/>
</dbReference>
<accession>A0A895XKT6</accession>
<dbReference type="SMART" id="SM00421">
    <property type="entry name" value="HTH_LUXR"/>
    <property type="match status" value="1"/>
</dbReference>
<name>A0A895XKT6_9ACTN</name>
<feature type="domain" description="HTH luxR-type" evidence="4">
    <location>
        <begin position="146"/>
        <end position="211"/>
    </location>
</feature>
<dbReference type="PROSITE" id="PS50110">
    <property type="entry name" value="RESPONSE_REGULATORY"/>
    <property type="match status" value="1"/>
</dbReference>
<dbReference type="SUPFAM" id="SSF52172">
    <property type="entry name" value="CheY-like"/>
    <property type="match status" value="1"/>
</dbReference>
<reference evidence="6" key="1">
    <citation type="submission" date="2021-02" db="EMBL/GenBank/DDBJ databases">
        <title>Natronoglycomyces albus gen. nov., sp. nov, a haloalkaliphilic actinobacterium from a soda solonchak soil.</title>
        <authorList>
            <person name="Sorokin D.Y."/>
            <person name="Khijniak T.V."/>
            <person name="Zakharycheva A.P."/>
            <person name="Boueva O.V."/>
            <person name="Ariskina E.V."/>
            <person name="Hahnke R.L."/>
            <person name="Bunk B."/>
            <person name="Sproer C."/>
            <person name="Schumann P."/>
            <person name="Evtushenko L.I."/>
            <person name="Kublanov I.V."/>
        </authorList>
    </citation>
    <scope>NUCLEOTIDE SEQUENCE</scope>
    <source>
        <strain evidence="6">DSM 106290</strain>
    </source>
</reference>
<dbReference type="SMART" id="SM00448">
    <property type="entry name" value="REC"/>
    <property type="match status" value="1"/>
</dbReference>
<dbReference type="Proteomes" id="UP000662939">
    <property type="component" value="Chromosome"/>
</dbReference>
<dbReference type="InterPro" id="IPR001789">
    <property type="entry name" value="Sig_transdc_resp-reg_receiver"/>
</dbReference>
<evidence type="ECO:0000256" key="3">
    <source>
        <dbReference type="PROSITE-ProRule" id="PRU00169"/>
    </source>
</evidence>
<keyword evidence="1 3" id="KW-0597">Phosphoprotein</keyword>
<evidence type="ECO:0000259" key="5">
    <source>
        <dbReference type="PROSITE" id="PS50110"/>
    </source>
</evidence>
<dbReference type="InterPro" id="IPR000792">
    <property type="entry name" value="Tscrpt_reg_LuxR_C"/>
</dbReference>
<dbReference type="Pfam" id="PF00072">
    <property type="entry name" value="Response_reg"/>
    <property type="match status" value="1"/>
</dbReference>
<dbReference type="Gene3D" id="3.40.50.2300">
    <property type="match status" value="1"/>
</dbReference>
<dbReference type="RefSeq" id="WP_213170038.1">
    <property type="nucleotide sequence ID" value="NZ_CP070496.1"/>
</dbReference>
<dbReference type="InterPro" id="IPR016032">
    <property type="entry name" value="Sig_transdc_resp-reg_C-effctor"/>
</dbReference>
<dbReference type="InterPro" id="IPR011006">
    <property type="entry name" value="CheY-like_superfamily"/>
</dbReference>
<evidence type="ECO:0000256" key="1">
    <source>
        <dbReference type="ARBA" id="ARBA00022553"/>
    </source>
</evidence>
<evidence type="ECO:0000256" key="2">
    <source>
        <dbReference type="ARBA" id="ARBA00023125"/>
    </source>
</evidence>
<dbReference type="AlphaFoldDB" id="A0A895XKT6"/>
<dbReference type="InterPro" id="IPR039420">
    <property type="entry name" value="WalR-like"/>
</dbReference>
<protein>
    <submittedName>
        <fullName evidence="6">Response regulator transcription factor</fullName>
    </submittedName>
</protein>
<evidence type="ECO:0000313" key="7">
    <source>
        <dbReference type="Proteomes" id="UP000662939"/>
    </source>
</evidence>
<dbReference type="PANTHER" id="PTHR43214:SF43">
    <property type="entry name" value="TWO-COMPONENT RESPONSE REGULATOR"/>
    <property type="match status" value="1"/>
</dbReference>
<dbReference type="Pfam" id="PF00196">
    <property type="entry name" value="GerE"/>
    <property type="match status" value="1"/>
</dbReference>
<keyword evidence="7" id="KW-1185">Reference proteome</keyword>
<gene>
    <name evidence="6" type="ORF">JQS30_09415</name>
</gene>
<dbReference type="EMBL" id="CP070496">
    <property type="protein sequence ID" value="QSB04039.1"/>
    <property type="molecule type" value="Genomic_DNA"/>
</dbReference>
<dbReference type="PANTHER" id="PTHR43214">
    <property type="entry name" value="TWO-COMPONENT RESPONSE REGULATOR"/>
    <property type="match status" value="1"/>
</dbReference>
<dbReference type="SUPFAM" id="SSF46894">
    <property type="entry name" value="C-terminal effector domain of the bipartite response regulators"/>
    <property type="match status" value="1"/>
</dbReference>
<keyword evidence="2" id="KW-0238">DNA-binding</keyword>
<feature type="domain" description="Response regulatory" evidence="5">
    <location>
        <begin position="7"/>
        <end position="124"/>
    </location>
</feature>
<dbReference type="CDD" id="cd06170">
    <property type="entry name" value="LuxR_C_like"/>
    <property type="match status" value="1"/>
</dbReference>
<sequence length="216" mass="23062">MNEDVISVLLVDDHPVVRQGLRAYLDTRAELEVVAEAENGIEALDAIALHRPDVVLLDLKMPHMDGQGVLEALRGGADPMPQVIVLTSATDVEHVPAAVQAGAAGFVYKDIEPHALVQAIATVYAGQNLLAPQAMRHLMNPKGGGSTPSAVELTPREKQVLQLITAGQTNRQISRHLTVAEKTVKTHVTNILLKIGAADRTQAAVWAVRNGYSADA</sequence>
<dbReference type="InterPro" id="IPR058245">
    <property type="entry name" value="NreC/VraR/RcsB-like_REC"/>
</dbReference>
<dbReference type="PROSITE" id="PS50043">
    <property type="entry name" value="HTH_LUXR_2"/>
    <property type="match status" value="1"/>
</dbReference>
<dbReference type="PRINTS" id="PR00038">
    <property type="entry name" value="HTHLUXR"/>
</dbReference>
<dbReference type="GO" id="GO:0006355">
    <property type="term" value="P:regulation of DNA-templated transcription"/>
    <property type="evidence" value="ECO:0007669"/>
    <property type="project" value="InterPro"/>
</dbReference>
<dbReference type="GO" id="GO:0003677">
    <property type="term" value="F:DNA binding"/>
    <property type="evidence" value="ECO:0007669"/>
    <property type="project" value="UniProtKB-KW"/>
</dbReference>